<proteinExistence type="predicted"/>
<evidence type="ECO:0000313" key="2">
    <source>
        <dbReference type="EMBL" id="QEC73912.1"/>
    </source>
</evidence>
<dbReference type="RefSeq" id="WP_146787254.1">
    <property type="nucleotide sequence ID" value="NZ_CP042434.1"/>
</dbReference>
<organism evidence="2 3">
    <name type="scientific">Arachidicoccus ginsenosidivorans</name>
    <dbReference type="NCBI Taxonomy" id="496057"/>
    <lineage>
        <taxon>Bacteria</taxon>
        <taxon>Pseudomonadati</taxon>
        <taxon>Bacteroidota</taxon>
        <taxon>Chitinophagia</taxon>
        <taxon>Chitinophagales</taxon>
        <taxon>Chitinophagaceae</taxon>
        <taxon>Arachidicoccus</taxon>
    </lineage>
</organism>
<evidence type="ECO:0008006" key="4">
    <source>
        <dbReference type="Google" id="ProtNLM"/>
    </source>
</evidence>
<sequence length="260" mass="30143">MLKWILILVFFTQVYSAAQAQVTNYRLYDKNSGIQAATAESVQLSRFVPFNGRPSICFTLSKTDKTVENGKRAEVFFKAEKTLPVERWYAFNIWLPASFVYDSLPEIVAQWHGTPDFDLGENYRSPAVDLMIQKGEWHLETRWASQPVNDNNSLTGSFTGKSSIPFGKTITEKWTQWIFHIKFSYNNDGLLEVWKDGAKIYSRKGPNYYNDKLGPYFKFGIYKWEWMKPQNTKVNKRTLYFGDVKLGDNKATINDFLGDK</sequence>
<protein>
    <recommendedName>
        <fullName evidence="4">Polysaccharide lyase</fullName>
    </recommendedName>
</protein>
<dbReference type="Gene3D" id="2.60.120.200">
    <property type="match status" value="1"/>
</dbReference>
<name>A0A5B8VSN9_9BACT</name>
<accession>A0A5B8VSN9</accession>
<gene>
    <name evidence="2" type="ORF">FSB73_21850</name>
</gene>
<dbReference type="Proteomes" id="UP000321291">
    <property type="component" value="Chromosome"/>
</dbReference>
<evidence type="ECO:0000313" key="3">
    <source>
        <dbReference type="Proteomes" id="UP000321291"/>
    </source>
</evidence>
<feature type="signal peptide" evidence="1">
    <location>
        <begin position="1"/>
        <end position="20"/>
    </location>
</feature>
<dbReference type="OrthoDB" id="652886at2"/>
<dbReference type="InterPro" id="IPR025975">
    <property type="entry name" value="Polysacc_lyase"/>
</dbReference>
<evidence type="ECO:0000256" key="1">
    <source>
        <dbReference type="SAM" id="SignalP"/>
    </source>
</evidence>
<keyword evidence="3" id="KW-1185">Reference proteome</keyword>
<keyword evidence="1" id="KW-0732">Signal</keyword>
<dbReference type="Pfam" id="PF14099">
    <property type="entry name" value="Polysacc_lyase"/>
    <property type="match status" value="1"/>
</dbReference>
<reference evidence="2 3" key="1">
    <citation type="journal article" date="2017" name="Int. J. Syst. Evol. Microbiol.">
        <title>Arachidicoccus ginsenosidivorans sp. nov., with ginsenoside-converting activity isolated from ginseng cultivating soil.</title>
        <authorList>
            <person name="Siddiqi M.Z."/>
            <person name="Aslam Z."/>
            <person name="Im W.T."/>
        </authorList>
    </citation>
    <scope>NUCLEOTIDE SEQUENCE [LARGE SCALE GENOMIC DNA]</scope>
    <source>
        <strain evidence="2 3">Gsoil 809</strain>
    </source>
</reference>
<dbReference type="AlphaFoldDB" id="A0A5B8VSN9"/>
<feature type="chain" id="PRO_5023044582" description="Polysaccharide lyase" evidence="1">
    <location>
        <begin position="21"/>
        <end position="260"/>
    </location>
</feature>
<dbReference type="EMBL" id="CP042434">
    <property type="protein sequence ID" value="QEC73912.1"/>
    <property type="molecule type" value="Genomic_DNA"/>
</dbReference>
<dbReference type="KEGG" id="agi:FSB73_21850"/>